<evidence type="ECO:0000256" key="2">
    <source>
        <dbReference type="ARBA" id="ARBA00023295"/>
    </source>
</evidence>
<feature type="domain" description="Glycoside hydrolase family 42 N-terminal" evidence="3">
    <location>
        <begin position="11"/>
        <end position="55"/>
    </location>
</feature>
<dbReference type="Gene3D" id="3.20.20.80">
    <property type="entry name" value="Glycosidases"/>
    <property type="match status" value="1"/>
</dbReference>
<dbReference type="Pfam" id="PF02449">
    <property type="entry name" value="Glyco_hydro_42"/>
    <property type="match status" value="1"/>
</dbReference>
<accession>A0ABU3H8D8</accession>
<dbReference type="InterPro" id="IPR013529">
    <property type="entry name" value="Glyco_hydro_42_N"/>
</dbReference>
<dbReference type="InterPro" id="IPR017853">
    <property type="entry name" value="GH"/>
</dbReference>
<dbReference type="SUPFAM" id="SSF51445">
    <property type="entry name" value="(Trans)glycosidases"/>
    <property type="match status" value="1"/>
</dbReference>
<name>A0ABU3H8D8_9BACL</name>
<sequence length="99" mass="10739">MNESGFGKAPSWAMIQPDEEIYDFSALDETMDRLYKNETYVCLATGTGAHPIVLAGAKRTTSLQALTLTFCEAFSAICAPTGISHRSSRPRRGLKPRGG</sequence>
<keyword evidence="1" id="KW-0378">Hydrolase</keyword>
<evidence type="ECO:0000313" key="5">
    <source>
        <dbReference type="Proteomes" id="UP001248709"/>
    </source>
</evidence>
<keyword evidence="2" id="KW-0326">Glycosidase</keyword>
<gene>
    <name evidence="4" type="ORF">J2Z22_002619</name>
</gene>
<dbReference type="RefSeq" id="WP_025702387.1">
    <property type="nucleotide sequence ID" value="NZ_JAUSUY010000010.1"/>
</dbReference>
<evidence type="ECO:0000256" key="1">
    <source>
        <dbReference type="ARBA" id="ARBA00022801"/>
    </source>
</evidence>
<comment type="caution">
    <text evidence="4">The sequence shown here is derived from an EMBL/GenBank/DDBJ whole genome shotgun (WGS) entry which is preliminary data.</text>
</comment>
<organism evidence="4 5">
    <name type="scientific">Paenibacillus forsythiae</name>
    <dbReference type="NCBI Taxonomy" id="365616"/>
    <lineage>
        <taxon>Bacteria</taxon>
        <taxon>Bacillati</taxon>
        <taxon>Bacillota</taxon>
        <taxon>Bacilli</taxon>
        <taxon>Bacillales</taxon>
        <taxon>Paenibacillaceae</taxon>
        <taxon>Paenibacillus</taxon>
    </lineage>
</organism>
<dbReference type="Proteomes" id="UP001248709">
    <property type="component" value="Unassembled WGS sequence"/>
</dbReference>
<dbReference type="EMBL" id="JAUSUY010000010">
    <property type="protein sequence ID" value="MDT3427083.1"/>
    <property type="molecule type" value="Genomic_DNA"/>
</dbReference>
<keyword evidence="5" id="KW-1185">Reference proteome</keyword>
<protein>
    <recommendedName>
        <fullName evidence="3">Glycoside hydrolase family 42 N-terminal domain-containing protein</fullName>
    </recommendedName>
</protein>
<proteinExistence type="predicted"/>
<evidence type="ECO:0000313" key="4">
    <source>
        <dbReference type="EMBL" id="MDT3427083.1"/>
    </source>
</evidence>
<evidence type="ECO:0000259" key="3">
    <source>
        <dbReference type="Pfam" id="PF02449"/>
    </source>
</evidence>
<reference evidence="4 5" key="1">
    <citation type="submission" date="2023-07" db="EMBL/GenBank/DDBJ databases">
        <title>Genomic Encyclopedia of Type Strains, Phase IV (KMG-IV): sequencing the most valuable type-strain genomes for metagenomic binning, comparative biology and taxonomic classification.</title>
        <authorList>
            <person name="Goeker M."/>
        </authorList>
    </citation>
    <scope>NUCLEOTIDE SEQUENCE [LARGE SCALE GENOMIC DNA]</scope>
    <source>
        <strain evidence="4 5">T98</strain>
    </source>
</reference>